<comment type="caution">
    <text evidence="15">The sequence shown here is derived from an EMBL/GenBank/DDBJ whole genome shotgun (WGS) entry which is preliminary data.</text>
</comment>
<dbReference type="Pfam" id="PF14639">
    <property type="entry name" value="YqgF"/>
    <property type="match status" value="1"/>
</dbReference>
<dbReference type="GO" id="GO:0034728">
    <property type="term" value="P:nucleosome organization"/>
    <property type="evidence" value="ECO:0007669"/>
    <property type="project" value="TreeGrafter"/>
</dbReference>
<sequence>MSDLENEGKRFFDDDQDEEEEEMGEDVNRPSDSDDEEEEEDEDEEEARKVNIDSIGMLIAEGFIVDDEEEDSGSDQATTKRKKRKKAPVVEDDSDSLDEEDLALLEENMGIKLARNEGPQLKRLKRGRQDARSQRSDTDMKNFFSDEEAEEAADRETYTRRDKRDRAREEDVTSRNRYRREYDDMNDFIADDVEDDLEDVVRSGRKAAEARYEEKHARESKESRRELLEMLPADMDQDALDDMYDIFGDGADYEYAMFSHQELDQDNYNEQQREPQLKDVFEPSELQERMMTEEDEDIRLRDIPERMQMRYQGLNRNFTPATEEQVEAESQWISQTMAAAEGKEHASEEKSNAIKYIVKFFTQEFLEVPYIVYHRRDYFTDTDKQTGRTREILTTDDLWKIYDYDFKYFSFADRKRTFHVYVNKLGIEDEYITEMEKKSDKIEEIADLIDYVNLKYAQDISRSQKYSKGPKRPVNRSLYNMSMNSKVKDFVSHFGIAPNEFGANYLDGTRRHYPEDTLTGPEDDASNFVDGTFVDSEKVLKAAKAVLAQEIAFDPQVRKAVRRDWESRSCVSVKPTDKGNRIIDEFHPMHPFKYLLEKPVNKFTDGQFLHILKAETDGLLTIDITLRGFDRWFAKFSELYMSDGYSDSAQAWNNQRSSILKQALDEYLNPLMSKSIREKLRLEAQDFICLTAWKNLEEKVDVKPYRTQYVDEDSLPRVMTISWGNGDQKDSVMVVFVNQYGRLADQLRLPNLKDDTSRQQLMDLISHRKPDVIGVAGFNIQTRRLLDTVQTLVNELKEQTANSRSSRHDRIHAQVTVVNDEVARLYQGSKRATEEFKELPPLMRYCISLARRLQNPVMEYVALGRDLLQIRHHPLQALVPEDMILPYLERALLNVVNSIGIDINAAIKDTYIASALPYICGFGPRKAQHTLQRIEATGGELESRTALVMRGLTPRAIFMNCASFLRIVDLDGADMLDDTRIHPQDYELARKMAADALEIDEDDMDDYETKKAVIAKVIRSHSDKLNDLILEDYAVVLREQYDAPKRHILEHIKLELQGPYRDRRQEYKKYTTNQVFSMISGETDDTLKEGYIVPAIVTKIRGKWANCRLDSGIDGAISIENASDRRLMSIEEVLNVGQTLDAKVLRIDRERYHVDLSCKESDLVHGDVSLRKQPDDEFYSREEEEKLRKQQHNTRKKVAKTSRMIKHPLFHQLNHREAEEYLEFRQRGDLVIRPSSKGNDHIAITWKVADGVYQHVDVLELEKENDYALGNKLQIGDQTFEDLDELIVTYVEAIAKKVDELMAHHKYKAGGLSKLYDFLTSATMANAKMSAYGFCMDEKAGYFDLAYKLNAKASPTRWLVKVLPNGYRLQNTSYPNVTDLINGFKRIQLSKNNQKQQQQQQQQQRPPPQGRSSRGGPPPPMHAPPPMGYPAHMGPPPPMRHQYPAYPSGRWNY</sequence>
<comment type="subcellular location">
    <subcellularLocation>
        <location evidence="2">Chromosome</location>
    </subcellularLocation>
    <subcellularLocation>
        <location evidence="1 10">Nucleus</location>
    </subcellularLocation>
</comment>
<dbReference type="InterPro" id="IPR035019">
    <property type="entry name" value="Spt6_SH2_N"/>
</dbReference>
<proteinExistence type="inferred from homology"/>
<feature type="compositionally biased region" description="Acidic residues" evidence="12">
    <location>
        <begin position="14"/>
        <end position="25"/>
    </location>
</feature>
<dbReference type="PANTHER" id="PTHR10145">
    <property type="entry name" value="TRANSCRIPTION ELONGATION FACTOR SPT6"/>
    <property type="match status" value="1"/>
</dbReference>
<comment type="function">
    <text evidence="10">Plays a role in maintenance of chromatin structure during RNA polymerase II transcription elongation thereby repressing transcription initiation from cryptic promoters. Mediates the reassembly of nucleosomes onto the promoters of at least a selected set of genes during repression; the nucleosome reassembly is essential for transcriptional repression.</text>
</comment>
<dbReference type="InterPro" id="IPR028088">
    <property type="entry name" value="Spt6_HTH_DNA-bd_dom"/>
</dbReference>
<evidence type="ECO:0000259" key="13">
    <source>
        <dbReference type="PROSITE" id="PS50001"/>
    </source>
</evidence>
<organism evidence="15 16">
    <name type="scientific">Umbelopsis vinacea</name>
    <dbReference type="NCBI Taxonomy" id="44442"/>
    <lineage>
        <taxon>Eukaryota</taxon>
        <taxon>Fungi</taxon>
        <taxon>Fungi incertae sedis</taxon>
        <taxon>Mucoromycota</taxon>
        <taxon>Mucoromycotina</taxon>
        <taxon>Umbelopsidomycetes</taxon>
        <taxon>Umbelopsidales</taxon>
        <taxon>Umbelopsidaceae</taxon>
        <taxon>Umbelopsis</taxon>
    </lineage>
</organism>
<dbReference type="Gene3D" id="3.30.420.140">
    <property type="entry name" value="YqgF/RNase H-like domain"/>
    <property type="match status" value="1"/>
</dbReference>
<accession>A0A8H7PIC9</accession>
<dbReference type="OrthoDB" id="995477at2759"/>
<dbReference type="PANTHER" id="PTHR10145:SF6">
    <property type="entry name" value="TRANSCRIPTION ELONGATION FACTOR SPT6"/>
    <property type="match status" value="1"/>
</dbReference>
<dbReference type="InterPro" id="IPR028083">
    <property type="entry name" value="Spt6_acidic_N_dom"/>
</dbReference>
<dbReference type="Pfam" id="PF14633">
    <property type="entry name" value="SH2_2"/>
    <property type="match status" value="1"/>
</dbReference>
<dbReference type="InterPro" id="IPR003029">
    <property type="entry name" value="S1_domain"/>
</dbReference>
<feature type="compositionally biased region" description="Low complexity" evidence="12">
    <location>
        <begin position="1396"/>
        <end position="1415"/>
    </location>
</feature>
<dbReference type="InterPro" id="IPR017072">
    <property type="entry name" value="TF_Spt6"/>
</dbReference>
<dbReference type="PIRSF" id="PIRSF036947">
    <property type="entry name" value="Spt6"/>
    <property type="match status" value="1"/>
</dbReference>
<feature type="region of interest" description="Disordered" evidence="12">
    <location>
        <begin position="112"/>
        <end position="176"/>
    </location>
</feature>
<feature type="region of interest" description="Disordered" evidence="12">
    <location>
        <begin position="1175"/>
        <end position="1198"/>
    </location>
</feature>
<evidence type="ECO:0000256" key="9">
    <source>
        <dbReference type="ARBA" id="ARBA00093389"/>
    </source>
</evidence>
<dbReference type="InterPro" id="IPR035018">
    <property type="entry name" value="Spt6_SH2_C"/>
</dbReference>
<dbReference type="InterPro" id="IPR032706">
    <property type="entry name" value="Spt6_HHH"/>
</dbReference>
<dbReference type="InterPro" id="IPR035420">
    <property type="entry name" value="Spt6_SH2"/>
</dbReference>
<dbReference type="SUPFAM" id="SSF50249">
    <property type="entry name" value="Nucleic acid-binding proteins"/>
    <property type="match status" value="1"/>
</dbReference>
<keyword evidence="6 11" id="KW-0727">SH2 domain</keyword>
<gene>
    <name evidence="15" type="ORF">INT44_006800</name>
</gene>
<evidence type="ECO:0000256" key="3">
    <source>
        <dbReference type="ARBA" id="ARBA00009253"/>
    </source>
</evidence>
<protein>
    <recommendedName>
        <fullName evidence="4 10">Transcription elongation factor Spt6</fullName>
    </recommendedName>
</protein>
<dbReference type="FunFam" id="1.10.10.2740:FF:000002">
    <property type="entry name" value="Transcription elongation factor Spt6"/>
    <property type="match status" value="1"/>
</dbReference>
<dbReference type="GO" id="GO:0042393">
    <property type="term" value="F:histone binding"/>
    <property type="evidence" value="ECO:0007669"/>
    <property type="project" value="TreeGrafter"/>
</dbReference>
<dbReference type="InterPro" id="IPR055179">
    <property type="entry name" value="Tex-like_central_region"/>
</dbReference>
<dbReference type="InterPro" id="IPR012340">
    <property type="entry name" value="NA-bd_OB-fold"/>
</dbReference>
<evidence type="ECO:0000256" key="2">
    <source>
        <dbReference type="ARBA" id="ARBA00004286"/>
    </source>
</evidence>
<dbReference type="GO" id="GO:0008023">
    <property type="term" value="C:transcription elongation factor complex"/>
    <property type="evidence" value="ECO:0007669"/>
    <property type="project" value="TreeGrafter"/>
</dbReference>
<dbReference type="CDD" id="cd09928">
    <property type="entry name" value="SH2_Cterm_SPT6_like"/>
    <property type="match status" value="1"/>
</dbReference>
<dbReference type="InterPro" id="IPR023323">
    <property type="entry name" value="Tex-like_dom_sf"/>
</dbReference>
<feature type="domain" description="S1 motif" evidence="14">
    <location>
        <begin position="1090"/>
        <end position="1159"/>
    </location>
</feature>
<evidence type="ECO:0000256" key="12">
    <source>
        <dbReference type="SAM" id="MobiDB-lite"/>
    </source>
</evidence>
<feature type="compositionally biased region" description="Basic and acidic residues" evidence="12">
    <location>
        <begin position="127"/>
        <end position="140"/>
    </location>
</feature>
<feature type="compositionally biased region" description="Basic and acidic residues" evidence="12">
    <location>
        <begin position="152"/>
        <end position="176"/>
    </location>
</feature>
<evidence type="ECO:0000313" key="15">
    <source>
        <dbReference type="EMBL" id="KAG2174537.1"/>
    </source>
</evidence>
<feature type="region of interest" description="Disordered" evidence="12">
    <location>
        <begin position="1391"/>
        <end position="1453"/>
    </location>
</feature>
<dbReference type="SUPFAM" id="SSF53098">
    <property type="entry name" value="Ribonuclease H-like"/>
    <property type="match status" value="1"/>
</dbReference>
<feature type="compositionally biased region" description="Acidic residues" evidence="12">
    <location>
        <begin position="64"/>
        <end position="73"/>
    </location>
</feature>
<keyword evidence="8 10" id="KW-0539">Nucleus</keyword>
<dbReference type="GO" id="GO:0003677">
    <property type="term" value="F:DNA binding"/>
    <property type="evidence" value="ECO:0007669"/>
    <property type="project" value="InterPro"/>
</dbReference>
<dbReference type="PROSITE" id="PS50126">
    <property type="entry name" value="S1"/>
    <property type="match status" value="1"/>
</dbReference>
<feature type="compositionally biased region" description="Basic and acidic residues" evidence="12">
    <location>
        <begin position="1175"/>
        <end position="1188"/>
    </location>
</feature>
<evidence type="ECO:0000256" key="5">
    <source>
        <dbReference type="ARBA" id="ARBA00022454"/>
    </source>
</evidence>
<feature type="domain" description="SH2" evidence="13">
    <location>
        <begin position="1208"/>
        <end position="1290"/>
    </location>
</feature>
<dbReference type="SMART" id="SM00252">
    <property type="entry name" value="SH2"/>
    <property type="match status" value="1"/>
</dbReference>
<evidence type="ECO:0000256" key="6">
    <source>
        <dbReference type="ARBA" id="ARBA00022999"/>
    </source>
</evidence>
<feature type="compositionally biased region" description="Basic residues" evidence="12">
    <location>
        <begin position="1189"/>
        <end position="1198"/>
    </location>
</feature>
<evidence type="ECO:0000256" key="7">
    <source>
        <dbReference type="ARBA" id="ARBA00023163"/>
    </source>
</evidence>
<feature type="compositionally biased region" description="Pro residues" evidence="12">
    <location>
        <begin position="1416"/>
        <end position="1439"/>
    </location>
</feature>
<dbReference type="InterPro" id="IPR010994">
    <property type="entry name" value="RuvA_2-like"/>
</dbReference>
<dbReference type="Gene3D" id="1.10.10.2740">
    <property type="entry name" value="Spt6, Death-like domain"/>
    <property type="match status" value="1"/>
</dbReference>
<dbReference type="SMART" id="SM00316">
    <property type="entry name" value="S1"/>
    <property type="match status" value="1"/>
</dbReference>
<evidence type="ECO:0000256" key="1">
    <source>
        <dbReference type="ARBA" id="ARBA00004123"/>
    </source>
</evidence>
<evidence type="ECO:0000256" key="8">
    <source>
        <dbReference type="ARBA" id="ARBA00023242"/>
    </source>
</evidence>
<keyword evidence="16" id="KW-1185">Reference proteome</keyword>
<dbReference type="InterPro" id="IPR012337">
    <property type="entry name" value="RNaseH-like_sf"/>
</dbReference>
<dbReference type="Gene3D" id="1.10.10.650">
    <property type="entry name" value="RuvA domain 2-like"/>
    <property type="match status" value="1"/>
</dbReference>
<dbReference type="GO" id="GO:0031491">
    <property type="term" value="F:nucleosome binding"/>
    <property type="evidence" value="ECO:0007669"/>
    <property type="project" value="TreeGrafter"/>
</dbReference>
<dbReference type="InterPro" id="IPR042066">
    <property type="entry name" value="Spt6_death-like"/>
</dbReference>
<dbReference type="InterPro" id="IPR036860">
    <property type="entry name" value="SH2_dom_sf"/>
</dbReference>
<dbReference type="Pfam" id="PF14632">
    <property type="entry name" value="SPT6_acidic"/>
    <property type="match status" value="1"/>
</dbReference>
<dbReference type="InterPro" id="IPR037027">
    <property type="entry name" value="YqgF/RNaseH-like_dom_sf"/>
</dbReference>
<evidence type="ECO:0000256" key="10">
    <source>
        <dbReference type="PIRNR" id="PIRNR036947"/>
    </source>
</evidence>
<evidence type="ECO:0000313" key="16">
    <source>
        <dbReference type="Proteomes" id="UP000612746"/>
    </source>
</evidence>
<dbReference type="Pfam" id="PF14635">
    <property type="entry name" value="HHH_7"/>
    <property type="match status" value="1"/>
</dbReference>
<dbReference type="Pfam" id="PF22706">
    <property type="entry name" value="Tex_central_region"/>
    <property type="match status" value="1"/>
</dbReference>
<evidence type="ECO:0000256" key="4">
    <source>
        <dbReference type="ARBA" id="ARBA00020248"/>
    </source>
</evidence>
<dbReference type="CDD" id="cd09918">
    <property type="entry name" value="SH2_Nterm_SPT6_like"/>
    <property type="match status" value="1"/>
</dbReference>
<feature type="region of interest" description="Disordered" evidence="12">
    <location>
        <begin position="1"/>
        <end position="100"/>
    </location>
</feature>
<dbReference type="Gene3D" id="3.30.505.10">
    <property type="entry name" value="SH2 domain"/>
    <property type="match status" value="2"/>
</dbReference>
<dbReference type="Gene3D" id="1.10.150.850">
    <property type="entry name" value="Spt6, helix-hairpin-helix domain"/>
    <property type="match status" value="1"/>
</dbReference>
<dbReference type="SUPFAM" id="SSF47781">
    <property type="entry name" value="RuvA domain 2-like"/>
    <property type="match status" value="2"/>
</dbReference>
<dbReference type="PROSITE" id="PS50001">
    <property type="entry name" value="SH2"/>
    <property type="match status" value="1"/>
</dbReference>
<evidence type="ECO:0000259" key="14">
    <source>
        <dbReference type="PROSITE" id="PS50126"/>
    </source>
</evidence>
<dbReference type="Pfam" id="PF14641">
    <property type="entry name" value="HTH_44"/>
    <property type="match status" value="1"/>
</dbReference>
<comment type="function">
    <text evidence="9">Histone H3-H4 chaperone that plays a role in maintenance of chromatin structure during RNA polymerase II transcription elongation thereby repressing transcription initiation from cryptic promoters. Mediates the reassembly of nucleosomes onto the promoters of at least a selected set of genes during repression; the nucleosome reassembly is essential for transcriptional repression. Essential for viability.</text>
</comment>
<dbReference type="Gene3D" id="2.40.50.140">
    <property type="entry name" value="Nucleic acid-binding proteins"/>
    <property type="match status" value="1"/>
</dbReference>
<reference evidence="15" key="1">
    <citation type="submission" date="2020-12" db="EMBL/GenBank/DDBJ databases">
        <title>Metabolic potential, ecology and presence of endohyphal bacteria is reflected in genomic diversity of Mucoromycotina.</title>
        <authorList>
            <person name="Muszewska A."/>
            <person name="Okrasinska A."/>
            <person name="Steczkiewicz K."/>
            <person name="Drgas O."/>
            <person name="Orlowska M."/>
            <person name="Perlinska-Lenart U."/>
            <person name="Aleksandrzak-Piekarczyk T."/>
            <person name="Szatraj K."/>
            <person name="Zielenkiewicz U."/>
            <person name="Pilsyk S."/>
            <person name="Malc E."/>
            <person name="Mieczkowski P."/>
            <person name="Kruszewska J.S."/>
            <person name="Biernat P."/>
            <person name="Pawlowska J."/>
        </authorList>
    </citation>
    <scope>NUCLEOTIDE SEQUENCE</scope>
    <source>
        <strain evidence="15">WA0000051536</strain>
    </source>
</reference>
<keyword evidence="5" id="KW-0158">Chromosome</keyword>
<dbReference type="Proteomes" id="UP000612746">
    <property type="component" value="Unassembled WGS sequence"/>
</dbReference>
<dbReference type="InterPro" id="IPR028231">
    <property type="entry name" value="Spt6_YqgF"/>
</dbReference>
<dbReference type="InterPro" id="IPR049540">
    <property type="entry name" value="Spt6-like_S1"/>
</dbReference>
<dbReference type="Gene3D" id="1.10.3500.10">
    <property type="entry name" value="Tex N-terminal region-like"/>
    <property type="match status" value="1"/>
</dbReference>
<feature type="compositionally biased region" description="Acidic residues" evidence="12">
    <location>
        <begin position="33"/>
        <end position="45"/>
    </location>
</feature>
<dbReference type="FunFam" id="3.30.505.10:FF:000056">
    <property type="entry name" value="Transcription elongation factor Spt6"/>
    <property type="match status" value="1"/>
</dbReference>
<dbReference type="InterPro" id="IPR000980">
    <property type="entry name" value="SH2"/>
</dbReference>
<feature type="compositionally biased region" description="Basic and acidic residues" evidence="12">
    <location>
        <begin position="1"/>
        <end position="13"/>
    </location>
</feature>
<dbReference type="EMBL" id="JAEPRA010000016">
    <property type="protein sequence ID" value="KAG2174537.1"/>
    <property type="molecule type" value="Genomic_DNA"/>
</dbReference>
<dbReference type="SUPFAM" id="SSF55550">
    <property type="entry name" value="SH2 domain"/>
    <property type="match status" value="1"/>
</dbReference>
<dbReference type="InterPro" id="IPR023319">
    <property type="entry name" value="Tex-like_HTH_dom_sf"/>
</dbReference>
<evidence type="ECO:0000256" key="11">
    <source>
        <dbReference type="PROSITE-ProRule" id="PRU00191"/>
    </source>
</evidence>
<dbReference type="GO" id="GO:0140673">
    <property type="term" value="P:transcription elongation-coupled chromatin remodeling"/>
    <property type="evidence" value="ECO:0007669"/>
    <property type="project" value="InterPro"/>
</dbReference>
<keyword evidence="7 10" id="KW-0804">Transcription</keyword>
<dbReference type="GO" id="GO:0005694">
    <property type="term" value="C:chromosome"/>
    <property type="evidence" value="ECO:0007669"/>
    <property type="project" value="UniProtKB-SubCell"/>
</dbReference>
<dbReference type="SUPFAM" id="SSF158832">
    <property type="entry name" value="Tex N-terminal region-like"/>
    <property type="match status" value="1"/>
</dbReference>
<comment type="similarity">
    <text evidence="3 10">Belongs to the SPT6 family.</text>
</comment>
<name>A0A8H7PIC9_9FUNG</name>
<dbReference type="Pfam" id="PF21710">
    <property type="entry name" value="Spt6_S1"/>
    <property type="match status" value="1"/>
</dbReference>
<feature type="compositionally biased region" description="Acidic residues" evidence="12">
    <location>
        <begin position="90"/>
        <end position="100"/>
    </location>
</feature>